<accession>A0A812EJS3</accession>
<sequence length="212" mass="24604">MTKFNPIEIHFLFQNNVSYWFNDVFTLLPLPFLLPLSFTTEISSLFTIFNTLVTPLLPSFLSVASSFSSLVLRLPLLPLLFHSSLSSFVSLYFSVFFLFLTFYFFAFSYTNFYLPSLSSHFSILLFISTPPAFVFTSSFLFVFFSLLLFSLSLYLPDTHSLKPLYPSFSFFSCFQSPAYSVHHLFVSYCDYHPLTFPEDLWLNPSLLYVKSE</sequence>
<name>A0A812EJS3_ACAPH</name>
<dbReference type="EMBL" id="CAHIKZ030005441">
    <property type="protein sequence ID" value="CAE1325242.1"/>
    <property type="molecule type" value="Genomic_DNA"/>
</dbReference>
<comment type="caution">
    <text evidence="2">The sequence shown here is derived from an EMBL/GenBank/DDBJ whole genome shotgun (WGS) entry which is preliminary data.</text>
</comment>
<keyword evidence="1" id="KW-0812">Transmembrane</keyword>
<reference evidence="2" key="1">
    <citation type="submission" date="2021-01" db="EMBL/GenBank/DDBJ databases">
        <authorList>
            <person name="Li R."/>
            <person name="Bekaert M."/>
        </authorList>
    </citation>
    <scope>NUCLEOTIDE SEQUENCE</scope>
    <source>
        <strain evidence="2">Farmed</strain>
    </source>
</reference>
<evidence type="ECO:0000313" key="2">
    <source>
        <dbReference type="EMBL" id="CAE1325242.1"/>
    </source>
</evidence>
<proteinExistence type="predicted"/>
<keyword evidence="1" id="KW-0472">Membrane</keyword>
<dbReference type="AlphaFoldDB" id="A0A812EJS3"/>
<gene>
    <name evidence="2" type="ORF">SPHA_74875</name>
</gene>
<feature type="transmembrane region" description="Helical" evidence="1">
    <location>
        <begin position="20"/>
        <end position="40"/>
    </location>
</feature>
<evidence type="ECO:0000313" key="3">
    <source>
        <dbReference type="Proteomes" id="UP000597762"/>
    </source>
</evidence>
<feature type="transmembrane region" description="Helical" evidence="1">
    <location>
        <begin position="132"/>
        <end position="155"/>
    </location>
</feature>
<keyword evidence="3" id="KW-1185">Reference proteome</keyword>
<evidence type="ECO:0000256" key="1">
    <source>
        <dbReference type="SAM" id="Phobius"/>
    </source>
</evidence>
<dbReference type="Proteomes" id="UP000597762">
    <property type="component" value="Unassembled WGS sequence"/>
</dbReference>
<feature type="transmembrane region" description="Helical" evidence="1">
    <location>
        <begin position="60"/>
        <end position="81"/>
    </location>
</feature>
<feature type="transmembrane region" description="Helical" evidence="1">
    <location>
        <begin position="88"/>
        <end position="112"/>
    </location>
</feature>
<protein>
    <submittedName>
        <fullName evidence="2">Uncharacterized protein</fullName>
    </submittedName>
</protein>
<organism evidence="2 3">
    <name type="scientific">Acanthosepion pharaonis</name>
    <name type="common">Pharaoh cuttlefish</name>
    <name type="synonym">Sepia pharaonis</name>
    <dbReference type="NCBI Taxonomy" id="158019"/>
    <lineage>
        <taxon>Eukaryota</taxon>
        <taxon>Metazoa</taxon>
        <taxon>Spiralia</taxon>
        <taxon>Lophotrochozoa</taxon>
        <taxon>Mollusca</taxon>
        <taxon>Cephalopoda</taxon>
        <taxon>Coleoidea</taxon>
        <taxon>Decapodiformes</taxon>
        <taxon>Sepiida</taxon>
        <taxon>Sepiina</taxon>
        <taxon>Sepiidae</taxon>
        <taxon>Acanthosepion</taxon>
    </lineage>
</organism>
<keyword evidence="1" id="KW-1133">Transmembrane helix</keyword>